<proteinExistence type="predicted"/>
<accession>A0A1Y2GMJ1</accession>
<dbReference type="AlphaFoldDB" id="A0A1Y2GMJ1"/>
<sequence length="71" mass="7357">MSSIMVASSLRSVRAPLQALVRRQYSSAAGTATIGHSTKKLAIASGVSAAVGADVTYAYFTFFKKNDGNSA</sequence>
<dbReference type="EMBL" id="MCFF01000022">
    <property type="protein sequence ID" value="ORZ13928.1"/>
    <property type="molecule type" value="Genomic_DNA"/>
</dbReference>
<evidence type="ECO:0000313" key="1">
    <source>
        <dbReference type="EMBL" id="ORZ13928.1"/>
    </source>
</evidence>
<comment type="caution">
    <text evidence="1">The sequence shown here is derived from an EMBL/GenBank/DDBJ whole genome shotgun (WGS) entry which is preliminary data.</text>
</comment>
<name>A0A1Y2GMJ1_9FUNG</name>
<dbReference type="InParanoid" id="A0A1Y2GMJ1"/>
<gene>
    <name evidence="1" type="ORF">BCR41DRAFT_397077</name>
</gene>
<reference evidence="1 2" key="1">
    <citation type="submission" date="2016-07" db="EMBL/GenBank/DDBJ databases">
        <title>Pervasive Adenine N6-methylation of Active Genes in Fungi.</title>
        <authorList>
            <consortium name="DOE Joint Genome Institute"/>
            <person name="Mondo S.J."/>
            <person name="Dannebaum R.O."/>
            <person name="Kuo R.C."/>
            <person name="Labutti K."/>
            <person name="Haridas S."/>
            <person name="Kuo A."/>
            <person name="Salamov A."/>
            <person name="Ahrendt S.R."/>
            <person name="Lipzen A."/>
            <person name="Sullivan W."/>
            <person name="Andreopoulos W.B."/>
            <person name="Clum A."/>
            <person name="Lindquist E."/>
            <person name="Daum C."/>
            <person name="Ramamoorthy G.K."/>
            <person name="Gryganskyi A."/>
            <person name="Culley D."/>
            <person name="Magnuson J.K."/>
            <person name="James T.Y."/>
            <person name="O'Malley M.A."/>
            <person name="Stajich J.E."/>
            <person name="Spatafora J.W."/>
            <person name="Visel A."/>
            <person name="Grigoriev I.V."/>
        </authorList>
    </citation>
    <scope>NUCLEOTIDE SEQUENCE [LARGE SCALE GENOMIC DNA]</scope>
    <source>
        <strain evidence="1 2">NRRL 3116</strain>
    </source>
</reference>
<dbReference type="Proteomes" id="UP000193648">
    <property type="component" value="Unassembled WGS sequence"/>
</dbReference>
<evidence type="ECO:0000313" key="2">
    <source>
        <dbReference type="Proteomes" id="UP000193648"/>
    </source>
</evidence>
<dbReference type="OrthoDB" id="2438464at2759"/>
<protein>
    <submittedName>
        <fullName evidence="1">Uncharacterized protein</fullName>
    </submittedName>
</protein>
<keyword evidence="2" id="KW-1185">Reference proteome</keyword>
<organism evidence="1 2">
    <name type="scientific">Lobosporangium transversale</name>
    <dbReference type="NCBI Taxonomy" id="64571"/>
    <lineage>
        <taxon>Eukaryota</taxon>
        <taxon>Fungi</taxon>
        <taxon>Fungi incertae sedis</taxon>
        <taxon>Mucoromycota</taxon>
        <taxon>Mortierellomycotina</taxon>
        <taxon>Mortierellomycetes</taxon>
        <taxon>Mortierellales</taxon>
        <taxon>Mortierellaceae</taxon>
        <taxon>Lobosporangium</taxon>
    </lineage>
</organism>
<dbReference type="GeneID" id="33570706"/>
<dbReference type="RefSeq" id="XP_021880712.1">
    <property type="nucleotide sequence ID" value="XM_022028863.1"/>
</dbReference>